<dbReference type="GO" id="GO:0016020">
    <property type="term" value="C:membrane"/>
    <property type="evidence" value="ECO:0007669"/>
    <property type="project" value="UniProtKB-SubCell"/>
</dbReference>
<feature type="transmembrane region" description="Helical" evidence="13">
    <location>
        <begin position="16"/>
        <end position="36"/>
    </location>
</feature>
<dbReference type="InterPro" id="IPR025201">
    <property type="entry name" value="KdpD_TM"/>
</dbReference>
<dbReference type="GO" id="GO:0004673">
    <property type="term" value="F:protein histidine kinase activity"/>
    <property type="evidence" value="ECO:0007669"/>
    <property type="project" value="UniProtKB-EC"/>
</dbReference>
<dbReference type="Pfam" id="PF13493">
    <property type="entry name" value="DUF4118"/>
    <property type="match status" value="1"/>
</dbReference>
<keyword evidence="8 15" id="KW-0418">Kinase</keyword>
<keyword evidence="11" id="KW-0902">Two-component regulatory system</keyword>
<dbReference type="GO" id="GO:0005524">
    <property type="term" value="F:ATP binding"/>
    <property type="evidence" value="ECO:0007669"/>
    <property type="project" value="UniProtKB-KW"/>
</dbReference>
<feature type="domain" description="Histidine kinase" evidence="14">
    <location>
        <begin position="141"/>
        <end position="337"/>
    </location>
</feature>
<dbReference type="AlphaFoldDB" id="A0A159YZX5"/>
<evidence type="ECO:0000256" key="4">
    <source>
        <dbReference type="ARBA" id="ARBA00022553"/>
    </source>
</evidence>
<evidence type="ECO:0000256" key="3">
    <source>
        <dbReference type="ARBA" id="ARBA00012438"/>
    </source>
</evidence>
<evidence type="ECO:0000256" key="11">
    <source>
        <dbReference type="ARBA" id="ARBA00023012"/>
    </source>
</evidence>
<evidence type="ECO:0000256" key="8">
    <source>
        <dbReference type="ARBA" id="ARBA00022777"/>
    </source>
</evidence>
<dbReference type="KEGG" id="daa:AKL17_0846"/>
<sequence>MLQAISDWSLRPRSAAWRWSFALLACLGSFVLRYGLDSVLPAGFPYLTFFPAVILTTFFAGLWPGVMTALVCGGLAWFFFIAPVNSFALSGASGVALAFYAFITSTEIVILHLMRRAMAGLQAERARSAELAEARKLMFHELQHRVSNNLSAVASLLKLQRRKVEDPAAKRALDDAVGRIALVARMQRMLHDPGAQQIDFARFLHDMTRDVLQSTGAEDRIAQRVEACPVAIGPDQSIPLGLIATEFLSNAVEHGFPGERSGRVEVRLTMIAEEPAQALLEVRDDGVGLPASFDLEASNSLGLQIARQFALQIGAELTMAADAAGGTVSRLLFPLDEARPLA</sequence>
<organism evidence="15 16">
    <name type="scientific">Frigidibacter mobilis</name>
    <dbReference type="NCBI Taxonomy" id="1335048"/>
    <lineage>
        <taxon>Bacteria</taxon>
        <taxon>Pseudomonadati</taxon>
        <taxon>Pseudomonadota</taxon>
        <taxon>Alphaproteobacteria</taxon>
        <taxon>Rhodobacterales</taxon>
        <taxon>Paracoccaceae</taxon>
        <taxon>Frigidibacter</taxon>
    </lineage>
</organism>
<dbReference type="Pfam" id="PF07568">
    <property type="entry name" value="HisKA_2"/>
    <property type="match status" value="1"/>
</dbReference>
<comment type="catalytic activity">
    <reaction evidence="1">
        <text>ATP + protein L-histidine = ADP + protein N-phospho-L-histidine.</text>
        <dbReference type="EC" id="2.7.13.3"/>
    </reaction>
</comment>
<dbReference type="RefSeq" id="WP_066809982.1">
    <property type="nucleotide sequence ID" value="NZ_CP012661.1"/>
</dbReference>
<dbReference type="SUPFAM" id="SSF55874">
    <property type="entry name" value="ATPase domain of HSP90 chaperone/DNA topoisomerase II/histidine kinase"/>
    <property type="match status" value="1"/>
</dbReference>
<evidence type="ECO:0000256" key="5">
    <source>
        <dbReference type="ARBA" id="ARBA00022679"/>
    </source>
</evidence>
<dbReference type="STRING" id="1335048.AKL17_0846"/>
<feature type="transmembrane region" description="Helical" evidence="13">
    <location>
        <begin position="87"/>
        <end position="111"/>
    </location>
</feature>
<dbReference type="Gene3D" id="3.30.565.10">
    <property type="entry name" value="Histidine kinase-like ATPase, C-terminal domain"/>
    <property type="match status" value="1"/>
</dbReference>
<keyword evidence="6 13" id="KW-0812">Transmembrane</keyword>
<feature type="transmembrane region" description="Helical" evidence="13">
    <location>
        <begin position="48"/>
        <end position="81"/>
    </location>
</feature>
<dbReference type="PROSITE" id="PS50109">
    <property type="entry name" value="HIS_KIN"/>
    <property type="match status" value="1"/>
</dbReference>
<dbReference type="Proteomes" id="UP000076128">
    <property type="component" value="Chromosome"/>
</dbReference>
<name>A0A159YZX5_9RHOB</name>
<reference evidence="15 16" key="1">
    <citation type="submission" date="2015-09" db="EMBL/GenBank/DDBJ databases">
        <title>Complete genome sequence of Defluviimonas alba cai42t isolated from an oilfield in Xinjiang.</title>
        <authorList>
            <person name="Geng S."/>
            <person name="Pan X."/>
            <person name="Wu X."/>
        </authorList>
    </citation>
    <scope>NUCLEOTIDE SEQUENCE [LARGE SCALE GENOMIC DNA]</scope>
    <source>
        <strain evidence="16">cai42</strain>
    </source>
</reference>
<dbReference type="InterPro" id="IPR038318">
    <property type="entry name" value="KdpD_sf"/>
</dbReference>
<keyword evidence="16" id="KW-1185">Reference proteome</keyword>
<dbReference type="Pfam" id="PF02518">
    <property type="entry name" value="HATPase_c"/>
    <property type="match status" value="1"/>
</dbReference>
<keyword evidence="7" id="KW-0547">Nucleotide-binding</keyword>
<gene>
    <name evidence="15" type="ORF">AKL17_0846</name>
</gene>
<evidence type="ECO:0000259" key="14">
    <source>
        <dbReference type="PROSITE" id="PS50109"/>
    </source>
</evidence>
<dbReference type="InterPro" id="IPR003594">
    <property type="entry name" value="HATPase_dom"/>
</dbReference>
<dbReference type="GO" id="GO:0000160">
    <property type="term" value="P:phosphorelay signal transduction system"/>
    <property type="evidence" value="ECO:0007669"/>
    <property type="project" value="UniProtKB-KW"/>
</dbReference>
<dbReference type="InterPro" id="IPR005467">
    <property type="entry name" value="His_kinase_dom"/>
</dbReference>
<evidence type="ECO:0000313" key="15">
    <source>
        <dbReference type="EMBL" id="AMY68105.1"/>
    </source>
</evidence>
<protein>
    <recommendedName>
        <fullName evidence="3">histidine kinase</fullName>
        <ecNumber evidence="3">2.7.13.3</ecNumber>
    </recommendedName>
</protein>
<accession>A0A159YZX5</accession>
<dbReference type="InterPro" id="IPR036890">
    <property type="entry name" value="HATPase_C_sf"/>
</dbReference>
<evidence type="ECO:0000256" key="10">
    <source>
        <dbReference type="ARBA" id="ARBA00022989"/>
    </source>
</evidence>
<dbReference type="PANTHER" id="PTHR41523">
    <property type="entry name" value="TWO-COMPONENT SYSTEM SENSOR PROTEIN"/>
    <property type="match status" value="1"/>
</dbReference>
<dbReference type="OrthoDB" id="9816309at2"/>
<keyword evidence="9" id="KW-0067">ATP-binding</keyword>
<keyword evidence="12 13" id="KW-0472">Membrane</keyword>
<dbReference type="EMBL" id="CP012661">
    <property type="protein sequence ID" value="AMY68105.1"/>
    <property type="molecule type" value="Genomic_DNA"/>
</dbReference>
<evidence type="ECO:0000256" key="12">
    <source>
        <dbReference type="ARBA" id="ARBA00023136"/>
    </source>
</evidence>
<dbReference type="SMART" id="SM00387">
    <property type="entry name" value="HATPase_c"/>
    <property type="match status" value="1"/>
</dbReference>
<evidence type="ECO:0000256" key="13">
    <source>
        <dbReference type="SAM" id="Phobius"/>
    </source>
</evidence>
<evidence type="ECO:0000256" key="1">
    <source>
        <dbReference type="ARBA" id="ARBA00000085"/>
    </source>
</evidence>
<dbReference type="InterPro" id="IPR011495">
    <property type="entry name" value="Sig_transdc_His_kin_sub2_dim/P"/>
</dbReference>
<evidence type="ECO:0000256" key="6">
    <source>
        <dbReference type="ARBA" id="ARBA00022692"/>
    </source>
</evidence>
<keyword evidence="5" id="KW-0808">Transferase</keyword>
<dbReference type="PANTHER" id="PTHR41523:SF8">
    <property type="entry name" value="ETHYLENE RESPONSE SENSOR PROTEIN"/>
    <property type="match status" value="1"/>
</dbReference>
<dbReference type="EC" id="2.7.13.3" evidence="3"/>
<comment type="subcellular location">
    <subcellularLocation>
        <location evidence="2">Membrane</location>
        <topology evidence="2">Multi-pass membrane protein</topology>
    </subcellularLocation>
</comment>
<keyword evidence="10 13" id="KW-1133">Transmembrane helix</keyword>
<evidence type="ECO:0000256" key="7">
    <source>
        <dbReference type="ARBA" id="ARBA00022741"/>
    </source>
</evidence>
<dbReference type="Gene3D" id="1.20.120.620">
    <property type="entry name" value="Backbone structure of the membrane domain of e. Coli histidine kinase receptor kdpd"/>
    <property type="match status" value="1"/>
</dbReference>
<evidence type="ECO:0000256" key="9">
    <source>
        <dbReference type="ARBA" id="ARBA00022840"/>
    </source>
</evidence>
<proteinExistence type="predicted"/>
<evidence type="ECO:0000256" key="2">
    <source>
        <dbReference type="ARBA" id="ARBA00004141"/>
    </source>
</evidence>
<evidence type="ECO:0000313" key="16">
    <source>
        <dbReference type="Proteomes" id="UP000076128"/>
    </source>
</evidence>
<keyword evidence="4" id="KW-0597">Phosphoprotein</keyword>